<dbReference type="EMBL" id="MN739196">
    <property type="protein sequence ID" value="QHS93065.1"/>
    <property type="molecule type" value="Genomic_DNA"/>
</dbReference>
<accession>A0A6C0BL16</accession>
<name>A0A6C0BL16_9ZZZZ</name>
<reference evidence="1" key="1">
    <citation type="journal article" date="2020" name="Nature">
        <title>Giant virus diversity and host interactions through global metagenomics.</title>
        <authorList>
            <person name="Schulz F."/>
            <person name="Roux S."/>
            <person name="Paez-Espino D."/>
            <person name="Jungbluth S."/>
            <person name="Walsh D.A."/>
            <person name="Denef V.J."/>
            <person name="McMahon K.D."/>
            <person name="Konstantinidis K.T."/>
            <person name="Eloe-Fadrosh E.A."/>
            <person name="Kyrpides N.C."/>
            <person name="Woyke T."/>
        </authorList>
    </citation>
    <scope>NUCLEOTIDE SEQUENCE</scope>
    <source>
        <strain evidence="1">GVMAG-M-3300017651-5</strain>
    </source>
</reference>
<sequence length="55" mass="6364">MSGYMCHLVLSVLVPERYNDWVWDGMISQELTQMGSRSNHCISQEVICVRSMDLD</sequence>
<dbReference type="AlphaFoldDB" id="A0A6C0BL16"/>
<protein>
    <submittedName>
        <fullName evidence="1">Uncharacterized protein</fullName>
    </submittedName>
</protein>
<proteinExistence type="predicted"/>
<evidence type="ECO:0000313" key="1">
    <source>
        <dbReference type="EMBL" id="QHS93065.1"/>
    </source>
</evidence>
<organism evidence="1">
    <name type="scientific">viral metagenome</name>
    <dbReference type="NCBI Taxonomy" id="1070528"/>
    <lineage>
        <taxon>unclassified sequences</taxon>
        <taxon>metagenomes</taxon>
        <taxon>organismal metagenomes</taxon>
    </lineage>
</organism>